<feature type="domain" description="NAD-dependent epimerase/dehydratase" evidence="3">
    <location>
        <begin position="6"/>
        <end position="263"/>
    </location>
</feature>
<protein>
    <submittedName>
        <fullName evidence="4">Reductase</fullName>
    </submittedName>
</protein>
<comment type="similarity">
    <text evidence="2">Belongs to the NAD(P)-dependent epimerase/dehydratase family. Dihydroflavonol-4-reductase subfamily.</text>
</comment>
<dbReference type="PANTHER" id="PTHR10366:SF564">
    <property type="entry name" value="STEROL-4-ALPHA-CARBOXYLATE 3-DEHYDROGENASE, DECARBOXYLATING"/>
    <property type="match status" value="1"/>
</dbReference>
<dbReference type="Proteomes" id="UP001243989">
    <property type="component" value="Unassembled WGS sequence"/>
</dbReference>
<dbReference type="RefSeq" id="XP_060449951.1">
    <property type="nucleotide sequence ID" value="XM_060595630.1"/>
</dbReference>
<sequence>MPGTLILLTGATGFVGYKTLITALKAGFRVRCAVRSKAGIDKILAAPSIKSLNPTEDQLTWIIVPDISSPGAYDEAVQGVTYIIHCASPVPTFGKDERVGTEEEIYVRPAVASVLGLLESVKRHAADTLRRVVVTSSIVAVVPMECFMGQGLDRPAIDGESRVATPAAPYGSGFGAYRASKIAALRASEAWVKEHSPKFDLVSIIPAWIWGYDELSTTAESLLSGSNSVLLEYLRGRKSDTPILSSFVSVDDVAAAHVCALSPSVSGNQSFLSGRHVAMEEARVIAMENFPQAFADGVYSADGSQPTVSVPTDASEGERLLGRKFASGEDMVRDVAGQFLQLDANFEDGPSLSWPAIPCVKLSDKVM</sequence>
<organism evidence="4 5">
    <name type="scientific">Colletotrichum phormii</name>
    <dbReference type="NCBI Taxonomy" id="359342"/>
    <lineage>
        <taxon>Eukaryota</taxon>
        <taxon>Fungi</taxon>
        <taxon>Dikarya</taxon>
        <taxon>Ascomycota</taxon>
        <taxon>Pezizomycotina</taxon>
        <taxon>Sordariomycetes</taxon>
        <taxon>Hypocreomycetidae</taxon>
        <taxon>Glomerellales</taxon>
        <taxon>Glomerellaceae</taxon>
        <taxon>Colletotrichum</taxon>
        <taxon>Colletotrichum acutatum species complex</taxon>
    </lineage>
</organism>
<evidence type="ECO:0000256" key="1">
    <source>
        <dbReference type="ARBA" id="ARBA00023002"/>
    </source>
</evidence>
<reference evidence="4" key="1">
    <citation type="submission" date="2021-06" db="EMBL/GenBank/DDBJ databases">
        <title>Comparative genomics, transcriptomics and evolutionary studies reveal genomic signatures of adaptation to plant cell wall in hemibiotrophic fungi.</title>
        <authorList>
            <consortium name="DOE Joint Genome Institute"/>
            <person name="Baroncelli R."/>
            <person name="Diaz J.F."/>
            <person name="Benocci T."/>
            <person name="Peng M."/>
            <person name="Battaglia E."/>
            <person name="Haridas S."/>
            <person name="Andreopoulos W."/>
            <person name="Labutti K."/>
            <person name="Pangilinan J."/>
            <person name="Floch G.L."/>
            <person name="Makela M.R."/>
            <person name="Henrissat B."/>
            <person name="Grigoriev I.V."/>
            <person name="Crouch J.A."/>
            <person name="De Vries R.P."/>
            <person name="Sukno S.A."/>
            <person name="Thon M.R."/>
        </authorList>
    </citation>
    <scope>NUCLEOTIDE SEQUENCE</scope>
    <source>
        <strain evidence="4">CBS 102054</strain>
    </source>
</reference>
<dbReference type="AlphaFoldDB" id="A0AAI9ZZX7"/>
<dbReference type="PANTHER" id="PTHR10366">
    <property type="entry name" value="NAD DEPENDENT EPIMERASE/DEHYDRATASE"/>
    <property type="match status" value="1"/>
</dbReference>
<dbReference type="SUPFAM" id="SSF51735">
    <property type="entry name" value="NAD(P)-binding Rossmann-fold domains"/>
    <property type="match status" value="1"/>
</dbReference>
<name>A0AAI9ZZX7_9PEZI</name>
<dbReference type="GeneID" id="85480492"/>
<proteinExistence type="inferred from homology"/>
<dbReference type="InterPro" id="IPR001509">
    <property type="entry name" value="Epimerase_deHydtase"/>
</dbReference>
<evidence type="ECO:0000256" key="2">
    <source>
        <dbReference type="ARBA" id="ARBA00023445"/>
    </source>
</evidence>
<dbReference type="InterPro" id="IPR050425">
    <property type="entry name" value="NAD(P)_dehydrat-like"/>
</dbReference>
<evidence type="ECO:0000313" key="4">
    <source>
        <dbReference type="EMBL" id="KAK1641344.1"/>
    </source>
</evidence>
<dbReference type="Pfam" id="PF01370">
    <property type="entry name" value="Epimerase"/>
    <property type="match status" value="1"/>
</dbReference>
<evidence type="ECO:0000313" key="5">
    <source>
        <dbReference type="Proteomes" id="UP001243989"/>
    </source>
</evidence>
<accession>A0AAI9ZZX7</accession>
<dbReference type="Gene3D" id="3.40.50.720">
    <property type="entry name" value="NAD(P)-binding Rossmann-like Domain"/>
    <property type="match status" value="1"/>
</dbReference>
<gene>
    <name evidence="4" type="ORF">BDP81DRAFT_504683</name>
</gene>
<dbReference type="EMBL" id="JAHMHQ010000003">
    <property type="protein sequence ID" value="KAK1641344.1"/>
    <property type="molecule type" value="Genomic_DNA"/>
</dbReference>
<dbReference type="GO" id="GO:0016616">
    <property type="term" value="F:oxidoreductase activity, acting on the CH-OH group of donors, NAD or NADP as acceptor"/>
    <property type="evidence" value="ECO:0007669"/>
    <property type="project" value="TreeGrafter"/>
</dbReference>
<keyword evidence="1" id="KW-0560">Oxidoreductase</keyword>
<evidence type="ECO:0000259" key="3">
    <source>
        <dbReference type="Pfam" id="PF01370"/>
    </source>
</evidence>
<keyword evidence="5" id="KW-1185">Reference proteome</keyword>
<dbReference type="InterPro" id="IPR036291">
    <property type="entry name" value="NAD(P)-bd_dom_sf"/>
</dbReference>
<comment type="caution">
    <text evidence="4">The sequence shown here is derived from an EMBL/GenBank/DDBJ whole genome shotgun (WGS) entry which is preliminary data.</text>
</comment>